<sequence>MTMPELVSKTAEQQSFVNQKPNYKLYTVKGVAIATLFGTPLAGGYLMARNYKLLGNKSYARRAVFYSVLTIIASLLIGMLLPEQTPSVVVSVPVLIAMVQAMKYLQGPSLAVHQQNGGEFASCWKAFGISLLFMVAILALSVVGVMILDPEI</sequence>
<name>A0A448SP31_SERRU</name>
<dbReference type="EMBL" id="JADULK010000002">
    <property type="protein sequence ID" value="MBH1928990.1"/>
    <property type="molecule type" value="Genomic_DNA"/>
</dbReference>
<feature type="transmembrane region" description="Helical" evidence="1">
    <location>
        <begin position="126"/>
        <end position="148"/>
    </location>
</feature>
<evidence type="ECO:0000313" key="4">
    <source>
        <dbReference type="Proteomes" id="UP000281904"/>
    </source>
</evidence>
<dbReference type="RefSeq" id="WP_126532284.1">
    <property type="nucleotide sequence ID" value="NZ_JADULK010000002.1"/>
</dbReference>
<keyword evidence="1" id="KW-0812">Transmembrane</keyword>
<keyword evidence="1" id="KW-0472">Membrane</keyword>
<feature type="transmembrane region" description="Helical" evidence="1">
    <location>
        <begin position="31"/>
        <end position="51"/>
    </location>
</feature>
<keyword evidence="1" id="KW-1133">Transmembrane helix</keyword>
<dbReference type="Proteomes" id="UP000624159">
    <property type="component" value="Unassembled WGS sequence"/>
</dbReference>
<evidence type="ECO:0000313" key="5">
    <source>
        <dbReference type="Proteomes" id="UP000624159"/>
    </source>
</evidence>
<accession>A0A448SP31</accession>
<evidence type="ECO:0000256" key="1">
    <source>
        <dbReference type="SAM" id="Phobius"/>
    </source>
</evidence>
<proteinExistence type="predicted"/>
<keyword evidence="5" id="KW-1185">Reference proteome</keyword>
<evidence type="ECO:0000313" key="2">
    <source>
        <dbReference type="EMBL" id="MBH1928990.1"/>
    </source>
</evidence>
<protein>
    <submittedName>
        <fullName evidence="3">Uncharacterized protein</fullName>
    </submittedName>
</protein>
<gene>
    <name evidence="2" type="ORF">I5U13_04810</name>
    <name evidence="3" type="ORF">NCTC10036_03656</name>
</gene>
<reference evidence="2 5" key="2">
    <citation type="submission" date="2020-11" db="EMBL/GenBank/DDBJ databases">
        <title>Enhanced detection system for hospital associated transmission using whole genome sequencing surveillance.</title>
        <authorList>
            <person name="Harrison L.H."/>
            <person name="Van Tyne D."/>
            <person name="Marsh J.W."/>
            <person name="Griffith M.P."/>
            <person name="Snyder D.J."/>
            <person name="Cooper V.S."/>
            <person name="Mustapha M."/>
        </authorList>
    </citation>
    <scope>NUCLEOTIDE SEQUENCE [LARGE SCALE GENOMIC DNA]</scope>
    <source>
        <strain evidence="2 5">SER00230</strain>
    </source>
</reference>
<reference evidence="3 4" key="1">
    <citation type="submission" date="2018-12" db="EMBL/GenBank/DDBJ databases">
        <authorList>
            <consortium name="Pathogen Informatics"/>
        </authorList>
    </citation>
    <scope>NUCLEOTIDE SEQUENCE [LARGE SCALE GENOMIC DNA]</scope>
    <source>
        <strain evidence="3 4">NCTC10036</strain>
    </source>
</reference>
<feature type="transmembrane region" description="Helical" evidence="1">
    <location>
        <begin position="63"/>
        <end position="81"/>
    </location>
</feature>
<organism evidence="3 4">
    <name type="scientific">Serratia rubidaea</name>
    <name type="common">Serratia marinorubra</name>
    <dbReference type="NCBI Taxonomy" id="61652"/>
    <lineage>
        <taxon>Bacteria</taxon>
        <taxon>Pseudomonadati</taxon>
        <taxon>Pseudomonadota</taxon>
        <taxon>Gammaproteobacteria</taxon>
        <taxon>Enterobacterales</taxon>
        <taxon>Yersiniaceae</taxon>
        <taxon>Serratia</taxon>
    </lineage>
</organism>
<dbReference type="AlphaFoldDB" id="A0A448SP31"/>
<evidence type="ECO:0000313" key="3">
    <source>
        <dbReference type="EMBL" id="VEI69449.1"/>
    </source>
</evidence>
<dbReference type="Proteomes" id="UP000281904">
    <property type="component" value="Chromosome"/>
</dbReference>
<dbReference type="EMBL" id="LR134493">
    <property type="protein sequence ID" value="VEI69449.1"/>
    <property type="molecule type" value="Genomic_DNA"/>
</dbReference>